<dbReference type="Pfam" id="PF04290">
    <property type="entry name" value="DctQ"/>
    <property type="match status" value="1"/>
</dbReference>
<evidence type="ECO:0000256" key="5">
    <source>
        <dbReference type="ARBA" id="ARBA00022692"/>
    </source>
</evidence>
<keyword evidence="3" id="KW-1003">Cell membrane</keyword>
<evidence type="ECO:0000256" key="3">
    <source>
        <dbReference type="ARBA" id="ARBA00022475"/>
    </source>
</evidence>
<evidence type="ECO:0000256" key="7">
    <source>
        <dbReference type="ARBA" id="ARBA00023136"/>
    </source>
</evidence>
<feature type="transmembrane region" description="Helical" evidence="9">
    <location>
        <begin position="45"/>
        <end position="62"/>
    </location>
</feature>
<dbReference type="Proteomes" id="UP001165641">
    <property type="component" value="Unassembled WGS sequence"/>
</dbReference>
<evidence type="ECO:0000259" key="10">
    <source>
        <dbReference type="Pfam" id="PF04290"/>
    </source>
</evidence>
<dbReference type="RefSeq" id="WP_271889322.1">
    <property type="nucleotide sequence ID" value="NZ_JAQBIE010000014.1"/>
</dbReference>
<comment type="subunit">
    <text evidence="9">The complex comprises the extracytoplasmic solute receptor protein and the two transmembrane proteins.</text>
</comment>
<reference evidence="11" key="1">
    <citation type="submission" date="2022-12" db="EMBL/GenBank/DDBJ databases">
        <title>Paracoccus onchidii sp. nov., isolated from a marine invertebrate from the South China Sea.</title>
        <authorList>
            <person name="Xu S."/>
            <person name="Liu Z."/>
            <person name="Xu Y."/>
        </authorList>
    </citation>
    <scope>NUCLEOTIDE SEQUENCE</scope>
    <source>
        <strain evidence="11">Z330</strain>
    </source>
</reference>
<feature type="domain" description="Tripartite ATP-independent periplasmic transporters DctQ component" evidence="10">
    <location>
        <begin position="28"/>
        <end position="157"/>
    </location>
</feature>
<dbReference type="InterPro" id="IPR055348">
    <property type="entry name" value="DctQ"/>
</dbReference>
<keyword evidence="12" id="KW-1185">Reference proteome</keyword>
<evidence type="ECO:0000256" key="2">
    <source>
        <dbReference type="ARBA" id="ARBA00022448"/>
    </source>
</evidence>
<proteinExistence type="inferred from homology"/>
<evidence type="ECO:0000313" key="12">
    <source>
        <dbReference type="Proteomes" id="UP001165641"/>
    </source>
</evidence>
<comment type="subcellular location">
    <subcellularLocation>
        <location evidence="1 9">Cell inner membrane</location>
        <topology evidence="1 9">Multi-pass membrane protein</topology>
    </subcellularLocation>
</comment>
<feature type="transmembrane region" description="Helical" evidence="9">
    <location>
        <begin position="135"/>
        <end position="156"/>
    </location>
</feature>
<dbReference type="EMBL" id="JAQBIE010000014">
    <property type="protein sequence ID" value="MDB6178201.1"/>
    <property type="molecule type" value="Genomic_DNA"/>
</dbReference>
<comment type="similarity">
    <text evidence="8 9">Belongs to the TRAP transporter small permease family.</text>
</comment>
<keyword evidence="4 9" id="KW-0997">Cell inner membrane</keyword>
<evidence type="ECO:0000256" key="9">
    <source>
        <dbReference type="RuleBase" id="RU369079"/>
    </source>
</evidence>
<evidence type="ECO:0000313" key="11">
    <source>
        <dbReference type="EMBL" id="MDB6178201.1"/>
    </source>
</evidence>
<keyword evidence="7 9" id="KW-0472">Membrane</keyword>
<comment type="function">
    <text evidence="9">Part of the tripartite ATP-independent periplasmic (TRAP) transport system.</text>
</comment>
<dbReference type="InterPro" id="IPR007387">
    <property type="entry name" value="TRAP_DctQ"/>
</dbReference>
<sequence>MMAKLATGVSRLNLIVGRMCGMFYAAAVLLAVFEVFSRYVLDAPTVWSSEIVLALCGTAWILSAGPVSRQNRHITVTVLELVLGARVWRMLQRIALAITTLAVMGLLYASHIPFLRTLSHMERSGSAFNPPLPSYLRVMLMIGLTLYLAQTLVALFSPLPPAAADTPQEGD</sequence>
<gene>
    <name evidence="11" type="ORF">PAF17_11915</name>
</gene>
<protein>
    <recommendedName>
        <fullName evidence="9">TRAP transporter small permease protein</fullName>
    </recommendedName>
</protein>
<organism evidence="11 12">
    <name type="scientific">Paracoccus onchidii</name>
    <dbReference type="NCBI Taxonomy" id="3017813"/>
    <lineage>
        <taxon>Bacteria</taxon>
        <taxon>Pseudomonadati</taxon>
        <taxon>Pseudomonadota</taxon>
        <taxon>Alphaproteobacteria</taxon>
        <taxon>Rhodobacterales</taxon>
        <taxon>Paracoccaceae</taxon>
        <taxon>Paracoccus</taxon>
    </lineage>
</organism>
<evidence type="ECO:0000256" key="8">
    <source>
        <dbReference type="ARBA" id="ARBA00038436"/>
    </source>
</evidence>
<keyword evidence="2 9" id="KW-0813">Transport</keyword>
<feature type="transmembrane region" description="Helical" evidence="9">
    <location>
        <begin position="12"/>
        <end position="33"/>
    </location>
</feature>
<evidence type="ECO:0000256" key="4">
    <source>
        <dbReference type="ARBA" id="ARBA00022519"/>
    </source>
</evidence>
<evidence type="ECO:0000256" key="6">
    <source>
        <dbReference type="ARBA" id="ARBA00022989"/>
    </source>
</evidence>
<keyword evidence="5 9" id="KW-0812">Transmembrane</keyword>
<evidence type="ECO:0000256" key="1">
    <source>
        <dbReference type="ARBA" id="ARBA00004429"/>
    </source>
</evidence>
<feature type="transmembrane region" description="Helical" evidence="9">
    <location>
        <begin position="94"/>
        <end position="115"/>
    </location>
</feature>
<keyword evidence="6 9" id="KW-1133">Transmembrane helix</keyword>
<dbReference type="PANTHER" id="PTHR35011">
    <property type="entry name" value="2,3-DIKETO-L-GULONATE TRAP TRANSPORTER SMALL PERMEASE PROTEIN YIAM"/>
    <property type="match status" value="1"/>
</dbReference>
<name>A0ABT4ZHJ6_9RHOB</name>
<comment type="caution">
    <text evidence="11">The sequence shown here is derived from an EMBL/GenBank/DDBJ whole genome shotgun (WGS) entry which is preliminary data.</text>
</comment>
<accession>A0ABT4ZHJ6</accession>